<keyword evidence="3" id="KW-0489">Methyltransferase</keyword>
<dbReference type="Gene3D" id="3.40.50.150">
    <property type="entry name" value="Vaccinia Virus protein VP39"/>
    <property type="match status" value="1"/>
</dbReference>
<dbReference type="GeneID" id="116499105"/>
<evidence type="ECO:0000256" key="5">
    <source>
        <dbReference type="ARBA" id="ARBA00022691"/>
    </source>
</evidence>
<reference evidence="9" key="1">
    <citation type="submission" date="2025-08" db="UniProtKB">
        <authorList>
            <consortium name="RefSeq"/>
        </authorList>
    </citation>
    <scope>IDENTIFICATION</scope>
    <source>
        <tissue evidence="9">Lung</tissue>
    </source>
</reference>
<keyword evidence="8" id="KW-1185">Reference proteome</keyword>
<dbReference type="PROSITE" id="PS51559">
    <property type="entry name" value="SAM_RMT2"/>
    <property type="match status" value="1"/>
</dbReference>
<dbReference type="GO" id="GO:0005737">
    <property type="term" value="C:cytoplasm"/>
    <property type="evidence" value="ECO:0007669"/>
    <property type="project" value="TreeGrafter"/>
</dbReference>
<organism evidence="8 9">
    <name type="scientific">Aythya fuligula</name>
    <name type="common">Tufted duck</name>
    <name type="synonym">Anas fuligula</name>
    <dbReference type="NCBI Taxonomy" id="219594"/>
    <lineage>
        <taxon>Eukaryota</taxon>
        <taxon>Metazoa</taxon>
        <taxon>Chordata</taxon>
        <taxon>Craniata</taxon>
        <taxon>Vertebrata</taxon>
        <taxon>Euteleostomi</taxon>
        <taxon>Archelosauria</taxon>
        <taxon>Archosauria</taxon>
        <taxon>Dinosauria</taxon>
        <taxon>Saurischia</taxon>
        <taxon>Theropoda</taxon>
        <taxon>Coelurosauria</taxon>
        <taxon>Aves</taxon>
        <taxon>Neognathae</taxon>
        <taxon>Galloanserae</taxon>
        <taxon>Anseriformes</taxon>
        <taxon>Anatidae</taxon>
        <taxon>Aythyinae</taxon>
        <taxon>Aythya</taxon>
    </lineage>
</organism>
<dbReference type="InterPro" id="IPR026480">
    <property type="entry name" value="RMT2_dom"/>
</dbReference>
<dbReference type="InterPro" id="IPR029063">
    <property type="entry name" value="SAM-dependent_MTases_sf"/>
</dbReference>
<protein>
    <recommendedName>
        <fullName evidence="2">guanidinoacetate N-methyltransferase</fullName>
        <ecNumber evidence="2">2.1.1.2</ecNumber>
    </recommendedName>
</protein>
<accession>A0A6J3E7E5</accession>
<keyword evidence="5" id="KW-0949">S-adenosyl-L-methionine</keyword>
<dbReference type="GO" id="GO:0032259">
    <property type="term" value="P:methylation"/>
    <property type="evidence" value="ECO:0007669"/>
    <property type="project" value="UniProtKB-KW"/>
</dbReference>
<dbReference type="EC" id="2.1.1.2" evidence="2"/>
<evidence type="ECO:0000259" key="7">
    <source>
        <dbReference type="PROSITE" id="PS51559"/>
    </source>
</evidence>
<dbReference type="CDD" id="cd02440">
    <property type="entry name" value="AdoMet_MTases"/>
    <property type="match status" value="1"/>
</dbReference>
<dbReference type="GO" id="GO:0030731">
    <property type="term" value="F:guanidinoacetate N-methyltransferase activity"/>
    <property type="evidence" value="ECO:0007669"/>
    <property type="project" value="UniProtKB-EC"/>
</dbReference>
<proteinExistence type="predicted"/>
<dbReference type="KEGG" id="aful:116499105"/>
<evidence type="ECO:0000256" key="2">
    <source>
        <dbReference type="ARBA" id="ARBA00012887"/>
    </source>
</evidence>
<feature type="compositionally biased region" description="Pro residues" evidence="6">
    <location>
        <begin position="42"/>
        <end position="52"/>
    </location>
</feature>
<evidence type="ECO:0000256" key="3">
    <source>
        <dbReference type="ARBA" id="ARBA00022603"/>
    </source>
</evidence>
<dbReference type="GO" id="GO:0005634">
    <property type="term" value="C:nucleus"/>
    <property type="evidence" value="ECO:0007669"/>
    <property type="project" value="TreeGrafter"/>
</dbReference>
<dbReference type="Proteomes" id="UP000504639">
    <property type="component" value="Chromosome 26"/>
</dbReference>
<name>A0A6J3E7E5_AYTFU</name>
<dbReference type="PANTHER" id="PTHR32379:SF1">
    <property type="entry name" value="GUANIDINOACETATE N-METHYLTRANSFERASE"/>
    <property type="match status" value="1"/>
</dbReference>
<evidence type="ECO:0000256" key="4">
    <source>
        <dbReference type="ARBA" id="ARBA00022679"/>
    </source>
</evidence>
<comment type="pathway">
    <text evidence="1">Amine and polyamine biosynthesis; creatine biosynthesis; creatine from L-arginine and glycine: step 2/2.</text>
</comment>
<gene>
    <name evidence="9" type="primary">GAMT</name>
</gene>
<evidence type="ECO:0000256" key="1">
    <source>
        <dbReference type="ARBA" id="ARBA00004820"/>
    </source>
</evidence>
<evidence type="ECO:0000313" key="8">
    <source>
        <dbReference type="Proteomes" id="UP000504639"/>
    </source>
</evidence>
<sequence>MALVHGTALLHGPSAHVPLHGTVPTSPPSHPRPPNRMWAPLARPPLSPPSPIRQPFHPKGAPARRAHSALSQPRLFKAGRAPRALSLPQHRRALGLSSRGTMSAHPAAAPIFVDGEDCRQAWRGATAAYDAPDAHLEILGKPVMERWETPYMHSLAAVAASRGGRVLEVGFGMAIAATKVEEFDIEEHWIVECNEGVFRRLEEWARAQPHKVVPLKGLWEDVVPTLPDGHFAGILYDTYPLSAKTWHTHQFAFIKDHAFRLLQPGGVLTYCNLTSWGELLKTKYTDIEKMFEETQVPHLVEAGFKKENISTTVMDLVPPKDCRYYSFHKMITPSVVKH</sequence>
<dbReference type="SUPFAM" id="SSF53335">
    <property type="entry name" value="S-adenosyl-L-methionine-dependent methyltransferases"/>
    <property type="match status" value="1"/>
</dbReference>
<dbReference type="InParanoid" id="A0A6J3E7E5"/>
<dbReference type="InterPro" id="IPR051038">
    <property type="entry name" value="RMT2/GAMT_Mtase"/>
</dbReference>
<keyword evidence="4" id="KW-0808">Transferase</keyword>
<feature type="region of interest" description="Disordered" evidence="6">
    <location>
        <begin position="12"/>
        <end position="72"/>
    </location>
</feature>
<evidence type="ECO:0000313" key="9">
    <source>
        <dbReference type="RefSeq" id="XP_032059611.1"/>
    </source>
</evidence>
<feature type="domain" description="RMT2" evidence="7">
    <location>
        <begin position="115"/>
        <end position="338"/>
    </location>
</feature>
<dbReference type="FunFam" id="3.40.50.150:FF:000096">
    <property type="entry name" value="Guanidinoacetate N-methyltransferase"/>
    <property type="match status" value="1"/>
</dbReference>
<dbReference type="AlphaFoldDB" id="A0A6J3E7E5"/>
<evidence type="ECO:0000256" key="6">
    <source>
        <dbReference type="SAM" id="MobiDB-lite"/>
    </source>
</evidence>
<feature type="compositionally biased region" description="Pro residues" evidence="6">
    <location>
        <begin position="25"/>
        <end position="34"/>
    </location>
</feature>
<dbReference type="CTD" id="2593"/>
<dbReference type="GO" id="GO:0006601">
    <property type="term" value="P:creatine biosynthetic process"/>
    <property type="evidence" value="ECO:0007669"/>
    <property type="project" value="TreeGrafter"/>
</dbReference>
<dbReference type="PANTHER" id="PTHR32379">
    <property type="entry name" value="GUANIDINOACETATE N-METHYLTRANSFERASE"/>
    <property type="match status" value="1"/>
</dbReference>
<dbReference type="RefSeq" id="XP_032059611.1">
    <property type="nucleotide sequence ID" value="XM_032203720.1"/>
</dbReference>